<accession>A0AAE0Z713</accession>
<evidence type="ECO:0000313" key="1">
    <source>
        <dbReference type="EMBL" id="KAK3763989.1"/>
    </source>
</evidence>
<comment type="caution">
    <text evidence="1">The sequence shown here is derived from an EMBL/GenBank/DDBJ whole genome shotgun (WGS) entry which is preliminary data.</text>
</comment>
<dbReference type="EMBL" id="JAWDGP010004477">
    <property type="protein sequence ID" value="KAK3763989.1"/>
    <property type="molecule type" value="Genomic_DNA"/>
</dbReference>
<organism evidence="1 2">
    <name type="scientific">Elysia crispata</name>
    <name type="common">lettuce slug</name>
    <dbReference type="NCBI Taxonomy" id="231223"/>
    <lineage>
        <taxon>Eukaryota</taxon>
        <taxon>Metazoa</taxon>
        <taxon>Spiralia</taxon>
        <taxon>Lophotrochozoa</taxon>
        <taxon>Mollusca</taxon>
        <taxon>Gastropoda</taxon>
        <taxon>Heterobranchia</taxon>
        <taxon>Euthyneura</taxon>
        <taxon>Panpulmonata</taxon>
        <taxon>Sacoglossa</taxon>
        <taxon>Placobranchoidea</taxon>
        <taxon>Plakobranchidae</taxon>
        <taxon>Elysia</taxon>
    </lineage>
</organism>
<reference evidence="1" key="1">
    <citation type="journal article" date="2023" name="G3 (Bethesda)">
        <title>A reference genome for the long-term kleptoplast-retaining sea slug Elysia crispata morphotype clarki.</title>
        <authorList>
            <person name="Eastman K.E."/>
            <person name="Pendleton A.L."/>
            <person name="Shaikh M.A."/>
            <person name="Suttiyut T."/>
            <person name="Ogas R."/>
            <person name="Tomko P."/>
            <person name="Gavelis G."/>
            <person name="Widhalm J.R."/>
            <person name="Wisecaver J.H."/>
        </authorList>
    </citation>
    <scope>NUCLEOTIDE SEQUENCE</scope>
    <source>
        <strain evidence="1">ECLA1</strain>
    </source>
</reference>
<name>A0AAE0Z713_9GAST</name>
<dbReference type="Proteomes" id="UP001283361">
    <property type="component" value="Unassembled WGS sequence"/>
</dbReference>
<evidence type="ECO:0000313" key="2">
    <source>
        <dbReference type="Proteomes" id="UP001283361"/>
    </source>
</evidence>
<gene>
    <name evidence="1" type="ORF">RRG08_004354</name>
</gene>
<proteinExistence type="predicted"/>
<sequence length="86" mass="9818">MGLKSNPVMAQGAYRRRPPGDVSYRILHSDALESRLPKLLPYQRSHDRGSPSVYPQFPVYTCRQSASAHGRGFWAFRADWRWVAGV</sequence>
<protein>
    <submittedName>
        <fullName evidence="1">Uncharacterized protein</fullName>
    </submittedName>
</protein>
<dbReference type="AlphaFoldDB" id="A0AAE0Z713"/>
<keyword evidence="2" id="KW-1185">Reference proteome</keyword>